<protein>
    <submittedName>
        <fullName evidence="1">Outer membrane protein, multidrug efflux system</fullName>
    </submittedName>
</protein>
<accession>A0A1M6HEI2</accession>
<evidence type="ECO:0000313" key="2">
    <source>
        <dbReference type="Proteomes" id="UP000184171"/>
    </source>
</evidence>
<proteinExistence type="predicted"/>
<dbReference type="Proteomes" id="UP000184171">
    <property type="component" value="Unassembled WGS sequence"/>
</dbReference>
<sequence>MGLDYQRPEALVPVQYKSDAPWKEAVPSDVLAKGDWRTIYNDPVLNNLEMKVVEANLDRQQLHR</sequence>
<organism evidence="1 2">
    <name type="scientific">Malonomonas rubra DSM 5091</name>
    <dbReference type="NCBI Taxonomy" id="1122189"/>
    <lineage>
        <taxon>Bacteria</taxon>
        <taxon>Pseudomonadati</taxon>
        <taxon>Thermodesulfobacteriota</taxon>
        <taxon>Desulfuromonadia</taxon>
        <taxon>Desulfuromonadales</taxon>
        <taxon>Geopsychrobacteraceae</taxon>
        <taxon>Malonomonas</taxon>
    </lineage>
</organism>
<dbReference type="OrthoDB" id="9783163at2"/>
<dbReference type="EMBL" id="FQZT01000005">
    <property type="protein sequence ID" value="SHJ20617.1"/>
    <property type="molecule type" value="Genomic_DNA"/>
</dbReference>
<dbReference type="AlphaFoldDB" id="A0A1M6HEI2"/>
<dbReference type="Gene3D" id="1.20.1600.10">
    <property type="entry name" value="Outer membrane efflux proteins (OEP)"/>
    <property type="match status" value="1"/>
</dbReference>
<dbReference type="RefSeq" id="WP_139249340.1">
    <property type="nucleotide sequence ID" value="NZ_FQZT01000005.1"/>
</dbReference>
<reference evidence="1 2" key="1">
    <citation type="submission" date="2016-11" db="EMBL/GenBank/DDBJ databases">
        <authorList>
            <person name="Jaros S."/>
            <person name="Januszkiewicz K."/>
            <person name="Wedrychowicz H."/>
        </authorList>
    </citation>
    <scope>NUCLEOTIDE SEQUENCE [LARGE SCALE GENOMIC DNA]</scope>
    <source>
        <strain evidence="1 2">DSM 5091</strain>
    </source>
</reference>
<gene>
    <name evidence="1" type="ORF">SAMN02745165_01807</name>
</gene>
<dbReference type="STRING" id="1122189.SAMN02745165_01807"/>
<keyword evidence="2" id="KW-1185">Reference proteome</keyword>
<evidence type="ECO:0000313" key="1">
    <source>
        <dbReference type="EMBL" id="SHJ20617.1"/>
    </source>
</evidence>
<name>A0A1M6HEI2_MALRU</name>